<gene>
    <name evidence="6" type="ORF">SeLEV6574_g01627</name>
</gene>
<organism evidence="6 7">
    <name type="scientific">Synchytrium endobioticum</name>
    <dbReference type="NCBI Taxonomy" id="286115"/>
    <lineage>
        <taxon>Eukaryota</taxon>
        <taxon>Fungi</taxon>
        <taxon>Fungi incertae sedis</taxon>
        <taxon>Chytridiomycota</taxon>
        <taxon>Chytridiomycota incertae sedis</taxon>
        <taxon>Chytridiomycetes</taxon>
        <taxon>Synchytriales</taxon>
        <taxon>Synchytriaceae</taxon>
        <taxon>Synchytrium</taxon>
    </lineage>
</organism>
<dbReference type="AlphaFoldDB" id="A0A507DCA2"/>
<comment type="subcellular location">
    <subcellularLocation>
        <location evidence="1">Nucleus</location>
    </subcellularLocation>
</comment>
<feature type="compositionally biased region" description="Basic and acidic residues" evidence="4">
    <location>
        <begin position="347"/>
        <end position="359"/>
    </location>
</feature>
<protein>
    <recommendedName>
        <fullName evidence="5">B30.2/SPRY domain-containing protein</fullName>
    </recommendedName>
</protein>
<feature type="compositionally biased region" description="Basic residues" evidence="4">
    <location>
        <begin position="61"/>
        <end position="70"/>
    </location>
</feature>
<evidence type="ECO:0000313" key="6">
    <source>
        <dbReference type="EMBL" id="TPX49126.1"/>
    </source>
</evidence>
<feature type="compositionally biased region" description="Polar residues" evidence="4">
    <location>
        <begin position="48"/>
        <end position="60"/>
    </location>
</feature>
<evidence type="ECO:0000256" key="3">
    <source>
        <dbReference type="ARBA" id="ARBA00038149"/>
    </source>
</evidence>
<feature type="domain" description="B30.2/SPRY" evidence="5">
    <location>
        <begin position="381"/>
        <end position="596"/>
    </location>
</feature>
<dbReference type="Gene3D" id="2.60.120.920">
    <property type="match status" value="1"/>
</dbReference>
<dbReference type="InterPro" id="IPR001870">
    <property type="entry name" value="B30.2/SPRY"/>
</dbReference>
<comment type="caution">
    <text evidence="6">The sequence shown here is derived from an EMBL/GenBank/DDBJ whole genome shotgun (WGS) entry which is preliminary data.</text>
</comment>
<keyword evidence="2" id="KW-0539">Nucleus</keyword>
<dbReference type="GO" id="GO:0048188">
    <property type="term" value="C:Set1C/COMPASS complex"/>
    <property type="evidence" value="ECO:0007669"/>
    <property type="project" value="InterPro"/>
</dbReference>
<evidence type="ECO:0000256" key="1">
    <source>
        <dbReference type="ARBA" id="ARBA00004123"/>
    </source>
</evidence>
<dbReference type="InterPro" id="IPR043136">
    <property type="entry name" value="B30.2/SPRY_sf"/>
</dbReference>
<dbReference type="Pfam" id="PF00622">
    <property type="entry name" value="SPRY"/>
    <property type="match status" value="1"/>
</dbReference>
<evidence type="ECO:0000256" key="2">
    <source>
        <dbReference type="ARBA" id="ARBA00023242"/>
    </source>
</evidence>
<feature type="region of interest" description="Disordered" evidence="4">
    <location>
        <begin position="323"/>
        <end position="388"/>
    </location>
</feature>
<comment type="similarity">
    <text evidence="3">Belongs to the cclA family.</text>
</comment>
<dbReference type="PANTHER" id="PTHR10598:SF0">
    <property type="entry name" value="SET1_ASH2 HISTONE METHYLTRANSFERASE COMPLEX SUBUNIT ASH2"/>
    <property type="match status" value="1"/>
</dbReference>
<dbReference type="OrthoDB" id="21243at2759"/>
<dbReference type="InterPro" id="IPR037353">
    <property type="entry name" value="ASH2"/>
</dbReference>
<feature type="compositionally biased region" description="Basic residues" evidence="4">
    <location>
        <begin position="361"/>
        <end position="373"/>
    </location>
</feature>
<reference evidence="6 7" key="1">
    <citation type="journal article" date="2019" name="Sci. Rep.">
        <title>Comparative genomics of chytrid fungi reveal insights into the obligate biotrophic and pathogenic lifestyle of Synchytrium endobioticum.</title>
        <authorList>
            <person name="van de Vossenberg B.T.L.H."/>
            <person name="Warris S."/>
            <person name="Nguyen H.D.T."/>
            <person name="van Gent-Pelzer M.P.E."/>
            <person name="Joly D.L."/>
            <person name="van de Geest H.C."/>
            <person name="Bonants P.J.M."/>
            <person name="Smith D.S."/>
            <person name="Levesque C.A."/>
            <person name="van der Lee T.A.J."/>
        </authorList>
    </citation>
    <scope>NUCLEOTIDE SEQUENCE [LARGE SCALE GENOMIC DNA]</scope>
    <source>
        <strain evidence="6 7">LEV6574</strain>
    </source>
</reference>
<dbReference type="CDD" id="cd12872">
    <property type="entry name" value="SPRY_Ash2"/>
    <property type="match status" value="1"/>
</dbReference>
<dbReference type="InterPro" id="IPR013320">
    <property type="entry name" value="ConA-like_dom_sf"/>
</dbReference>
<evidence type="ECO:0000313" key="7">
    <source>
        <dbReference type="Proteomes" id="UP000320475"/>
    </source>
</evidence>
<dbReference type="SUPFAM" id="SSF49899">
    <property type="entry name" value="Concanavalin A-like lectins/glucanases"/>
    <property type="match status" value="1"/>
</dbReference>
<name>A0A507DCA2_9FUNG</name>
<dbReference type="GO" id="GO:0000976">
    <property type="term" value="F:transcription cis-regulatory region binding"/>
    <property type="evidence" value="ECO:0007669"/>
    <property type="project" value="TreeGrafter"/>
</dbReference>
<sequence>MELNDETALSSDGPFILTGFIRNVAGLVLATADGMTNDSDATDRHDQTSNSLEPEQQQQVKPKRPRKPRPKPADAQMVTLDPSKSQDNVCCNKADRDKRFPMLPCSLCGKRWHMECIQVIKTWAYKPLYADSFYWLKCQNCTGNNSEIIKRVALSWIDIVHITIYNLNHIKPNPLRIDQDGRKFYQWQSDIRHFIMTNWDKFWIREKDDSVRNSVASVLSTTERFISGAKHFNTENGYWALDQLVFPLQVADAARKNRVIAFDISSDGKLVEIPGIGRLFSKSYERNKEKRAAAAALAASNGGNDDKKLNKDKLKKRKRELELAAISGENHVAPSGKSKKKKKDHRRHGDSTGHSESAARKGAKTGVKRRKKAHPLEPRGEDPNAITMYPDIDNPEMEVRMSEETTHAAPQMKISEDGLTVYNEKGYRMAKATHGVWEGNWYFEVRINEPIYEKGHLRIGWSQISGDLQAPCGFDIYSYSFRDAEGALFHQAAAKEDAPPGYEAGFQPGDVIGVAISLPPPARFKMLLKRLWDPTEVYMPFRARPMDVAVGSEIRYFKNGVDLGVAFTNLFVGKYYPAISSYFGGCATLNFGPRFTYPCPPNYRSFHQSDELPRWFDILYPPDPYAAVGVQSRASGGNVEGVVVAKHETAPTPITVDSSTIDGNVLQARVDSSTDIMATYPRVDLLEETGDYEEDAEGGRTDVAVTPDMENNSDVVMAAL</sequence>
<dbReference type="Proteomes" id="UP000320475">
    <property type="component" value="Unassembled WGS sequence"/>
</dbReference>
<dbReference type="SMART" id="SM00449">
    <property type="entry name" value="SPRY"/>
    <property type="match status" value="1"/>
</dbReference>
<feature type="compositionally biased region" description="Basic residues" evidence="4">
    <location>
        <begin position="337"/>
        <end position="346"/>
    </location>
</feature>
<proteinExistence type="inferred from homology"/>
<dbReference type="Gene3D" id="3.90.980.20">
    <property type="match status" value="1"/>
</dbReference>
<dbReference type="PROSITE" id="PS50188">
    <property type="entry name" value="B302_SPRY"/>
    <property type="match status" value="1"/>
</dbReference>
<evidence type="ECO:0000256" key="4">
    <source>
        <dbReference type="SAM" id="MobiDB-lite"/>
    </source>
</evidence>
<evidence type="ECO:0000259" key="5">
    <source>
        <dbReference type="PROSITE" id="PS50188"/>
    </source>
</evidence>
<feature type="region of interest" description="Disordered" evidence="4">
    <location>
        <begin position="36"/>
        <end position="87"/>
    </location>
</feature>
<dbReference type="PANTHER" id="PTHR10598">
    <property type="entry name" value="SET1/ASH2 HISTONE METHYLTRANSFERASE COMPLEX SUBUNIT ASH2"/>
    <property type="match status" value="1"/>
</dbReference>
<dbReference type="EMBL" id="QEAM01000039">
    <property type="protein sequence ID" value="TPX49126.1"/>
    <property type="molecule type" value="Genomic_DNA"/>
</dbReference>
<dbReference type="InterPro" id="IPR003877">
    <property type="entry name" value="SPRY_dom"/>
</dbReference>
<accession>A0A507DCA2</accession>